<evidence type="ECO:0000313" key="5">
    <source>
        <dbReference type="Proteomes" id="UP001472866"/>
    </source>
</evidence>
<reference evidence="4 5" key="1">
    <citation type="submission" date="2024-03" db="EMBL/GenBank/DDBJ databases">
        <title>Complete genome sequence of the green alga Chloropicon roscoffensis RCC1871.</title>
        <authorList>
            <person name="Lemieux C."/>
            <person name="Pombert J.-F."/>
            <person name="Otis C."/>
            <person name="Turmel M."/>
        </authorList>
    </citation>
    <scope>NUCLEOTIDE SEQUENCE [LARGE SCALE GENOMIC DNA]</scope>
    <source>
        <strain evidence="4 5">RCC1871</strain>
    </source>
</reference>
<dbReference type="PANTHER" id="PTHR11102">
    <property type="entry name" value="SEL-1-LIKE PROTEIN"/>
    <property type="match status" value="1"/>
</dbReference>
<sequence length="839" mass="89177">MARQDLALALGVLAALWGVASSTPGPDVLVKPALAREARSAIEALAPETSHSSLNGVEAVQLFGRARKALGRTQLAFLDSHADAKSTDLGGWDDDGDDESVTVSQALDLVRASAASGHREGVALYGRALLLGVAVPDVAADASSPRPELERSWGLRLLTVAADHGSPLAQSYLGLLYGAGLEPLAAPEQEAGRADSDSAEGGEGGKGANRDPFSVSQSILYLYMAATGGDTLAQLALGWRHALGIGVPKSCQAAVLYYDTPAFLIVDKTREPGSSLRHSYGAPSKDRLSSSDALKSVRWQKFDDETFVGRFKSAYNRVTASSAPSSAASSGERHQTDMLQYYEYRAGAGHAAAQTAMGEVYLSGSQGILQDFERAAEYFELAHSAGDRESTSQLGHMYANGLGVEQSNETAMEFFQEAADLGSAHGMYGLGYLYLSGFTGDGGGGDGGDGGGDVPSINVDKAIHYLTKAADRGHVEAIFLLGVMYLNGWNANSKRIIAKVRDVIHDKTNVALSKESDTQKAYNYLQVAAYAGHPIAMYNTAMMRLLGMGTQASCSGALELLKPLAERLSPEARLLEHAYARVATSVDSAALAYVVGAYSGFEVAQTNAAYLLQHGARIKFEEVGFSDGTRIVSKAIDSQRQAIKFHKYAAEQGNMASLLAIGDIYFYGYGVPADRERAGEAYRRAAEIATVKKADTHASTLAGGRPKGGGKGGDFELTPPVATAFAYFNLGVMHQMGIGLPQDLHLAKRFYDLAMGSHSTASGPCTIALFSLRAHRALEDLLPALKRAADFFLELDSIPDFAAEFKKAFPRFADTDDTVLILSIVLPPLLLVMLMRRAL</sequence>
<dbReference type="Gene3D" id="1.25.40.10">
    <property type="entry name" value="Tetratricopeptide repeat domain"/>
    <property type="match status" value="3"/>
</dbReference>
<evidence type="ECO:0000256" key="2">
    <source>
        <dbReference type="SAM" id="MobiDB-lite"/>
    </source>
</evidence>
<dbReference type="EMBL" id="CP151509">
    <property type="protein sequence ID" value="WZN64293.1"/>
    <property type="molecule type" value="Genomic_DNA"/>
</dbReference>
<organism evidence="4 5">
    <name type="scientific">Chloropicon roscoffensis</name>
    <dbReference type="NCBI Taxonomy" id="1461544"/>
    <lineage>
        <taxon>Eukaryota</taxon>
        <taxon>Viridiplantae</taxon>
        <taxon>Chlorophyta</taxon>
        <taxon>Chloropicophyceae</taxon>
        <taxon>Chloropicales</taxon>
        <taxon>Chloropicaceae</taxon>
        <taxon>Chloropicon</taxon>
    </lineage>
</organism>
<dbReference type="Proteomes" id="UP001472866">
    <property type="component" value="Chromosome 09"/>
</dbReference>
<keyword evidence="5" id="KW-1185">Reference proteome</keyword>
<dbReference type="AlphaFoldDB" id="A0AAX4PDQ1"/>
<feature type="chain" id="PRO_5043399590" evidence="3">
    <location>
        <begin position="23"/>
        <end position="839"/>
    </location>
</feature>
<dbReference type="SUPFAM" id="SSF81901">
    <property type="entry name" value="HCP-like"/>
    <property type="match status" value="2"/>
</dbReference>
<proteinExistence type="inferred from homology"/>
<feature type="region of interest" description="Disordered" evidence="2">
    <location>
        <begin position="188"/>
        <end position="210"/>
    </location>
</feature>
<feature type="signal peptide" evidence="3">
    <location>
        <begin position="1"/>
        <end position="22"/>
    </location>
</feature>
<accession>A0AAX4PDQ1</accession>
<name>A0AAX4PDQ1_9CHLO</name>
<dbReference type="GO" id="GO:0036503">
    <property type="term" value="P:ERAD pathway"/>
    <property type="evidence" value="ECO:0007669"/>
    <property type="project" value="TreeGrafter"/>
</dbReference>
<dbReference type="PANTHER" id="PTHR11102:SF147">
    <property type="entry name" value="SEL1L ADAPTOR SUBUNIT OF ERAD E3 UBIQUITIN LIGASE"/>
    <property type="match status" value="1"/>
</dbReference>
<dbReference type="InterPro" id="IPR006597">
    <property type="entry name" value="Sel1-like"/>
</dbReference>
<dbReference type="SMART" id="SM00671">
    <property type="entry name" value="SEL1"/>
    <property type="match status" value="8"/>
</dbReference>
<evidence type="ECO:0000256" key="3">
    <source>
        <dbReference type="SAM" id="SignalP"/>
    </source>
</evidence>
<dbReference type="GO" id="GO:0005789">
    <property type="term" value="C:endoplasmic reticulum membrane"/>
    <property type="evidence" value="ECO:0007669"/>
    <property type="project" value="TreeGrafter"/>
</dbReference>
<comment type="similarity">
    <text evidence="1">Belongs to the sel-1 family.</text>
</comment>
<evidence type="ECO:0000256" key="1">
    <source>
        <dbReference type="ARBA" id="ARBA00038101"/>
    </source>
</evidence>
<evidence type="ECO:0000313" key="4">
    <source>
        <dbReference type="EMBL" id="WZN64293.1"/>
    </source>
</evidence>
<dbReference type="InterPro" id="IPR011990">
    <property type="entry name" value="TPR-like_helical_dom_sf"/>
</dbReference>
<dbReference type="InterPro" id="IPR050767">
    <property type="entry name" value="Sel1_AlgK"/>
</dbReference>
<keyword evidence="3" id="KW-0732">Signal</keyword>
<gene>
    <name evidence="4" type="ORF">HKI87_09g58490</name>
</gene>
<dbReference type="Pfam" id="PF08238">
    <property type="entry name" value="Sel1"/>
    <property type="match status" value="11"/>
</dbReference>
<protein>
    <submittedName>
        <fullName evidence="4">ERAD-associated E3 ubiquitin-protein ligase</fullName>
    </submittedName>
</protein>